<comment type="caution">
    <text evidence="1">The sequence shown here is derived from an EMBL/GenBank/DDBJ whole genome shotgun (WGS) entry which is preliminary data.</text>
</comment>
<gene>
    <name evidence="1" type="ORF">DI623_01045</name>
</gene>
<dbReference type="InterPro" id="IPR009964">
    <property type="entry name" value="DUF1491"/>
</dbReference>
<dbReference type="Proteomes" id="UP000249066">
    <property type="component" value="Unassembled WGS sequence"/>
</dbReference>
<proteinExistence type="predicted"/>
<evidence type="ECO:0000313" key="2">
    <source>
        <dbReference type="Proteomes" id="UP000249066"/>
    </source>
</evidence>
<organism evidence="1 2">
    <name type="scientific">Sphingomonas sanxanigenens</name>
    <dbReference type="NCBI Taxonomy" id="397260"/>
    <lineage>
        <taxon>Bacteria</taxon>
        <taxon>Pseudomonadati</taxon>
        <taxon>Pseudomonadota</taxon>
        <taxon>Alphaproteobacteria</taxon>
        <taxon>Sphingomonadales</taxon>
        <taxon>Sphingomonadaceae</taxon>
        <taxon>Sphingomonas</taxon>
    </lineage>
</organism>
<sequence length="111" mass="12227">MTARLTSRMLVDSLIRAANAAGGHAMVLARGDDGAGAILVECAERGRAGPLLERILGLDGHYGWARCGPQDFDNIAERSQYIERRRARDPDMWLIELDIAEAERFAAEMIT</sequence>
<dbReference type="Pfam" id="PF07372">
    <property type="entry name" value="DUF1491"/>
    <property type="match status" value="1"/>
</dbReference>
<protein>
    <submittedName>
        <fullName evidence="1">DUF1491 domain-containing protein</fullName>
    </submittedName>
</protein>
<reference evidence="1 2" key="1">
    <citation type="submission" date="2017-08" db="EMBL/GenBank/DDBJ databases">
        <title>Infants hospitalized years apart are colonized by the same room-sourced microbial strains.</title>
        <authorList>
            <person name="Brooks B."/>
            <person name="Olm M.R."/>
            <person name="Firek B.A."/>
            <person name="Baker R."/>
            <person name="Thomas B.C."/>
            <person name="Morowitz M.J."/>
            <person name="Banfield J.F."/>
        </authorList>
    </citation>
    <scope>NUCLEOTIDE SEQUENCE [LARGE SCALE GENOMIC DNA]</scope>
    <source>
        <strain evidence="1">S2_018_000_R2_101</strain>
    </source>
</reference>
<accession>A0A2W5CCI2</accession>
<name>A0A2W5CCI2_9SPHN</name>
<evidence type="ECO:0000313" key="1">
    <source>
        <dbReference type="EMBL" id="PZO92068.1"/>
    </source>
</evidence>
<dbReference type="EMBL" id="QFNN01000002">
    <property type="protein sequence ID" value="PZO92068.1"/>
    <property type="molecule type" value="Genomic_DNA"/>
</dbReference>
<dbReference type="Gene3D" id="3.40.1530.20">
    <property type="entry name" value="Protein of unknown function (DUF1491)"/>
    <property type="match status" value="1"/>
</dbReference>
<dbReference type="AlphaFoldDB" id="A0A2W5CCI2"/>